<name>A0A4D6MRY3_VIGUN</name>
<dbReference type="AlphaFoldDB" id="A0A4D6MRY3"/>
<feature type="region of interest" description="Disordered" evidence="1">
    <location>
        <begin position="57"/>
        <end position="85"/>
    </location>
</feature>
<keyword evidence="3" id="KW-1185">Reference proteome</keyword>
<gene>
    <name evidence="2" type="ORF">DEO72_LG8g2239</name>
</gene>
<dbReference type="Proteomes" id="UP000501690">
    <property type="component" value="Linkage Group LG8"/>
</dbReference>
<sequence length="526" mass="58758">MAVLVAVVRRVSEVRASLGSRRRRRYCKLVSPMVPVASYDGGGKSWLATEVRRRSLARGRREPRSTREKKRMKSKRRHEHRQLRRRWPRRQRLRSCRRASQGLRLCWWCREEEAAGRASTLVRVGIWVCIILPSHTHIVHYMSGALHPEPQLEFVCFVGTLASCCLPTVVGNARKWAIALVTLIFRSKASPKLDVVLWVTTGEGERALEARNYRERESYNWLWLMSQVMRATVRSECKTSGLAPSGLLVPLGNTINREDLCIAWRLAARVSSAKRCLKYSGVGRALAPGGGQVLPGGLDLYCLAVLGAAPGDCTAGWWLTCDDMSKEVHIQLLSRGDTSEVRRAGLQAGRIVEQDYERGGYKALGLRSWPRTNSPFMFVYGDDRVIRYTGADVDTGDVEDVQATEVLDLVHSQVHSTIFYSSLSRLGETCRNKSVHIRALAQAESSCLSVAMSRSGERGLPNRDRVGPWLVAIVSGQVRGLTFGRGVIPLRRGGLASARTHVISDPHCWSSRLSESLSFEPKDPFA</sequence>
<evidence type="ECO:0000313" key="3">
    <source>
        <dbReference type="Proteomes" id="UP000501690"/>
    </source>
</evidence>
<feature type="compositionally biased region" description="Basic residues" evidence="1">
    <location>
        <begin position="67"/>
        <end position="85"/>
    </location>
</feature>
<protein>
    <submittedName>
        <fullName evidence="2">Uncharacterized protein</fullName>
    </submittedName>
</protein>
<reference evidence="2 3" key="1">
    <citation type="submission" date="2019-04" db="EMBL/GenBank/DDBJ databases">
        <title>An improved genome assembly and genetic linkage map for asparagus bean, Vigna unguiculata ssp. sesquipedialis.</title>
        <authorList>
            <person name="Xia Q."/>
            <person name="Zhang R."/>
            <person name="Dong Y."/>
        </authorList>
    </citation>
    <scope>NUCLEOTIDE SEQUENCE [LARGE SCALE GENOMIC DNA]</scope>
    <source>
        <tissue evidence="2">Leaf</tissue>
    </source>
</reference>
<proteinExistence type="predicted"/>
<dbReference type="EMBL" id="CP039352">
    <property type="protein sequence ID" value="QCE04206.1"/>
    <property type="molecule type" value="Genomic_DNA"/>
</dbReference>
<accession>A0A4D6MRY3</accession>
<evidence type="ECO:0000256" key="1">
    <source>
        <dbReference type="SAM" id="MobiDB-lite"/>
    </source>
</evidence>
<organism evidence="2 3">
    <name type="scientific">Vigna unguiculata</name>
    <name type="common">Cowpea</name>
    <dbReference type="NCBI Taxonomy" id="3917"/>
    <lineage>
        <taxon>Eukaryota</taxon>
        <taxon>Viridiplantae</taxon>
        <taxon>Streptophyta</taxon>
        <taxon>Embryophyta</taxon>
        <taxon>Tracheophyta</taxon>
        <taxon>Spermatophyta</taxon>
        <taxon>Magnoliopsida</taxon>
        <taxon>eudicotyledons</taxon>
        <taxon>Gunneridae</taxon>
        <taxon>Pentapetalae</taxon>
        <taxon>rosids</taxon>
        <taxon>fabids</taxon>
        <taxon>Fabales</taxon>
        <taxon>Fabaceae</taxon>
        <taxon>Papilionoideae</taxon>
        <taxon>50 kb inversion clade</taxon>
        <taxon>NPAAA clade</taxon>
        <taxon>indigoferoid/millettioid clade</taxon>
        <taxon>Phaseoleae</taxon>
        <taxon>Vigna</taxon>
    </lineage>
</organism>
<evidence type="ECO:0000313" key="2">
    <source>
        <dbReference type="EMBL" id="QCE04206.1"/>
    </source>
</evidence>